<keyword evidence="2" id="KW-0812">Transmembrane</keyword>
<comment type="subcellular location">
    <subcellularLocation>
        <location evidence="1">Endomembrane system</location>
        <topology evidence="1">Multi-pass membrane protein</topology>
    </subcellularLocation>
</comment>
<reference evidence="6" key="2">
    <citation type="submission" date="2020-09" db="EMBL/GenBank/DDBJ databases">
        <authorList>
            <person name="Sun Q."/>
            <person name="Zhou Y."/>
        </authorList>
    </citation>
    <scope>NUCLEOTIDE SEQUENCE</scope>
    <source>
        <strain evidence="6">CGMCC 1.12181</strain>
    </source>
</reference>
<dbReference type="Proteomes" id="UP000605253">
    <property type="component" value="Unassembled WGS sequence"/>
</dbReference>
<comment type="caution">
    <text evidence="6">The sequence shown here is derived from an EMBL/GenBank/DDBJ whole genome shotgun (WGS) entry which is preliminary data.</text>
</comment>
<dbReference type="GO" id="GO:0012505">
    <property type="term" value="C:endomembrane system"/>
    <property type="evidence" value="ECO:0007669"/>
    <property type="project" value="UniProtKB-SubCell"/>
</dbReference>
<protein>
    <recommendedName>
        <fullName evidence="5">DUF1232 domain-containing protein</fullName>
    </recommendedName>
</protein>
<dbReference type="AlphaFoldDB" id="A0A917CZ99"/>
<dbReference type="Pfam" id="PF06803">
    <property type="entry name" value="DUF1232"/>
    <property type="match status" value="1"/>
</dbReference>
<proteinExistence type="predicted"/>
<dbReference type="InterPro" id="IPR010652">
    <property type="entry name" value="DUF1232"/>
</dbReference>
<gene>
    <name evidence="6" type="ORF">GCM10011365_25230</name>
</gene>
<keyword evidence="7" id="KW-1185">Reference proteome</keyword>
<feature type="domain" description="DUF1232" evidence="5">
    <location>
        <begin position="82"/>
        <end position="110"/>
    </location>
</feature>
<reference evidence="6" key="1">
    <citation type="journal article" date="2014" name="Int. J. Syst. Evol. Microbiol.">
        <title>Complete genome sequence of Corynebacterium casei LMG S-19264T (=DSM 44701T), isolated from a smear-ripened cheese.</title>
        <authorList>
            <consortium name="US DOE Joint Genome Institute (JGI-PGF)"/>
            <person name="Walter F."/>
            <person name="Albersmeier A."/>
            <person name="Kalinowski J."/>
            <person name="Ruckert C."/>
        </authorList>
    </citation>
    <scope>NUCLEOTIDE SEQUENCE</scope>
    <source>
        <strain evidence="6">CGMCC 1.12181</strain>
    </source>
</reference>
<evidence type="ECO:0000256" key="4">
    <source>
        <dbReference type="ARBA" id="ARBA00023136"/>
    </source>
</evidence>
<keyword evidence="3" id="KW-1133">Transmembrane helix</keyword>
<evidence type="ECO:0000256" key="1">
    <source>
        <dbReference type="ARBA" id="ARBA00004127"/>
    </source>
</evidence>
<evidence type="ECO:0000256" key="3">
    <source>
        <dbReference type="ARBA" id="ARBA00022989"/>
    </source>
</evidence>
<sequence>MHRITIEISESLKNHFSQLTHNSNETLDHHILQRSLLKIKSLSGNSHDDILLSHLKDLETMIHMLMEPQWQVSAGKAQRINATMTYFLNENDIIPDSTPGLGFLDDCIVISNTKEELSRELNDYLDFQGTQRVYGQHKCINREAWQKIKKQESASRLRHRRTRFAMKNRRV</sequence>
<accession>A0A917CZ99</accession>
<evidence type="ECO:0000259" key="5">
    <source>
        <dbReference type="Pfam" id="PF06803"/>
    </source>
</evidence>
<evidence type="ECO:0000313" key="7">
    <source>
        <dbReference type="Proteomes" id="UP000605253"/>
    </source>
</evidence>
<name>A0A917CZ99_9GAMM</name>
<dbReference type="EMBL" id="BMEO01000021">
    <property type="protein sequence ID" value="GGG03008.1"/>
    <property type="molecule type" value="Genomic_DNA"/>
</dbReference>
<keyword evidence="4" id="KW-0472">Membrane</keyword>
<evidence type="ECO:0000256" key="2">
    <source>
        <dbReference type="ARBA" id="ARBA00022692"/>
    </source>
</evidence>
<evidence type="ECO:0000313" key="6">
    <source>
        <dbReference type="EMBL" id="GGG03008.1"/>
    </source>
</evidence>
<dbReference type="RefSeq" id="WP_188366128.1">
    <property type="nucleotide sequence ID" value="NZ_BAABJF010000019.1"/>
</dbReference>
<organism evidence="6 7">
    <name type="scientific">Marinicella pacifica</name>
    <dbReference type="NCBI Taxonomy" id="1171543"/>
    <lineage>
        <taxon>Bacteria</taxon>
        <taxon>Pseudomonadati</taxon>
        <taxon>Pseudomonadota</taxon>
        <taxon>Gammaproteobacteria</taxon>
        <taxon>Lysobacterales</taxon>
        <taxon>Marinicellaceae</taxon>
        <taxon>Marinicella</taxon>
    </lineage>
</organism>